<gene>
    <name evidence="3" type="ORF">EKE94_15010</name>
</gene>
<proteinExistence type="predicted"/>
<sequence length="638" mass="66234">ATGAPDIEVTSPEGDDVADGGTDGLGTSSAAGQPASITYTITNSGSVPLMLAPPSVAGNVANASNVTVDSLVLGTTNIAPASSTTLTVSYTPTMAGDYGFDLSLTDPGGTQIIRFSASGRAAGSPEIAVSSSEGGAVANGGTDSFGSTPAAGTSARVTYTITNSGTDTLSLSTPTAANESNVTIDSLTLGSTGVAPSESTTLVVTYTPTTAGAFGFDLSLGNNDPDEGPYEIAASGTAAGRPTVVLSGAPGEFAGTATFRVTATFSETMTGFDASDVAVRGGSAKRVAGTGAVYTLTIAPDGNDLVSVSIPEGGAMGRSGLTNLASNVVTVENMTAEITRAEIAEFMGQRASLLIASQPDLHRLVFGKSRGSFSVSTRGDTRSLDFHTGSERPVWMSLQGSWATADGAESDYVFGAVGGHTWLDDNTALGAMVELDSITREDDDVRIEGQGWLAGPYLAFKLPDRPLYLQHYVLYGRTYNEISPFGTYTDDFETERFLVHAELTGEYERERMTWYPSLAASYTSDRQLDYTDSLGNDIDSQRIELGSLALGLDFDRALGQGITPWSLDGGVQASYTYSYGANGSSTTLETFEGARARVELGVTRATENANLRLSGFYDGLGASDLEFFGLAFTYDLDF</sequence>
<dbReference type="PANTHER" id="PTHR34677">
    <property type="match status" value="1"/>
</dbReference>
<reference evidence="3 4" key="1">
    <citation type="submission" date="2018-11" db="EMBL/GenBank/DDBJ databases">
        <title>Mesobaculum littorinae gen. nov., sp. nov., isolated from Littorina scabra that represents a novel genus of the order Rhodobacteraceae.</title>
        <authorList>
            <person name="Li F."/>
        </authorList>
    </citation>
    <scope>NUCLEOTIDE SEQUENCE [LARGE SCALE GENOMIC DNA]</scope>
    <source>
        <strain evidence="3 4">M0103</strain>
    </source>
</reference>
<dbReference type="InterPro" id="IPR036709">
    <property type="entry name" value="Autotransporte_beta_dom_sf"/>
</dbReference>
<dbReference type="NCBIfam" id="NF012200">
    <property type="entry name" value="choice_anch_D"/>
    <property type="match status" value="2"/>
</dbReference>
<dbReference type="RefSeq" id="WP_127907455.1">
    <property type="nucleotide sequence ID" value="NZ_RQXX01000006.1"/>
</dbReference>
<dbReference type="PROSITE" id="PS51208">
    <property type="entry name" value="AUTOTRANSPORTER"/>
    <property type="match status" value="1"/>
</dbReference>
<dbReference type="SUPFAM" id="SSF103515">
    <property type="entry name" value="Autotransporter"/>
    <property type="match status" value="1"/>
</dbReference>
<dbReference type="Proteomes" id="UP000285908">
    <property type="component" value="Unassembled WGS sequence"/>
</dbReference>
<dbReference type="InterPro" id="IPR013783">
    <property type="entry name" value="Ig-like_fold"/>
</dbReference>
<organism evidence="3 4">
    <name type="scientific">Mesobaculum littorinae</name>
    <dbReference type="NCBI Taxonomy" id="2486419"/>
    <lineage>
        <taxon>Bacteria</taxon>
        <taxon>Pseudomonadati</taxon>
        <taxon>Pseudomonadota</taxon>
        <taxon>Alphaproteobacteria</taxon>
        <taxon>Rhodobacterales</taxon>
        <taxon>Roseobacteraceae</taxon>
        <taxon>Mesobaculum</taxon>
    </lineage>
</organism>
<comment type="caution">
    <text evidence="3">The sequence shown here is derived from an EMBL/GenBank/DDBJ whole genome shotgun (WGS) entry which is preliminary data.</text>
</comment>
<feature type="non-terminal residue" evidence="3">
    <location>
        <position position="1"/>
    </location>
</feature>
<dbReference type="InterPro" id="IPR005546">
    <property type="entry name" value="Autotransporte_beta"/>
</dbReference>
<accession>A0A438AE68</accession>
<dbReference type="Gene3D" id="2.60.40.10">
    <property type="entry name" value="Immunoglobulins"/>
    <property type="match status" value="2"/>
</dbReference>
<evidence type="ECO:0000313" key="3">
    <source>
        <dbReference type="EMBL" id="RVV96979.1"/>
    </source>
</evidence>
<dbReference type="OrthoDB" id="9773411at2"/>
<evidence type="ECO:0000259" key="2">
    <source>
        <dbReference type="PROSITE" id="PS51208"/>
    </source>
</evidence>
<keyword evidence="4" id="KW-1185">Reference proteome</keyword>
<feature type="region of interest" description="Disordered" evidence="1">
    <location>
        <begin position="1"/>
        <end position="32"/>
    </location>
</feature>
<dbReference type="EMBL" id="RQXX01000006">
    <property type="protein sequence ID" value="RVV96979.1"/>
    <property type="molecule type" value="Genomic_DNA"/>
</dbReference>
<dbReference type="SMART" id="SM00869">
    <property type="entry name" value="Autotransporter"/>
    <property type="match status" value="1"/>
</dbReference>
<dbReference type="PANTHER" id="PTHR34677:SF3">
    <property type="entry name" value="BACTERIAL IG-LIKE DOMAIN-CONTAINING PROTEIN"/>
    <property type="match status" value="1"/>
</dbReference>
<dbReference type="Pfam" id="PF19078">
    <property type="entry name" value="Big_12"/>
    <property type="match status" value="1"/>
</dbReference>
<evidence type="ECO:0000256" key="1">
    <source>
        <dbReference type="SAM" id="MobiDB-lite"/>
    </source>
</evidence>
<dbReference type="InterPro" id="IPR044048">
    <property type="entry name" value="Big_12"/>
</dbReference>
<protein>
    <submittedName>
        <fullName evidence="3">Choice-of-anchor D domain-containing protein</fullName>
    </submittedName>
</protein>
<feature type="domain" description="Autotransporter" evidence="2">
    <location>
        <begin position="387"/>
        <end position="638"/>
    </location>
</feature>
<evidence type="ECO:0000313" key="4">
    <source>
        <dbReference type="Proteomes" id="UP000285908"/>
    </source>
</evidence>
<name>A0A438AE68_9RHOB</name>
<dbReference type="AlphaFoldDB" id="A0A438AE68"/>